<protein>
    <submittedName>
        <fullName evidence="12">Sigma-54-dependent Fis family transcriptional regulator</fullName>
    </submittedName>
</protein>
<dbReference type="InterPro" id="IPR058031">
    <property type="entry name" value="AAA_lid_NorR"/>
</dbReference>
<dbReference type="OrthoDB" id="5401077at2"/>
<sequence>MSIRQIFIIDDDEHILEYMNDFLSGQSYEVSAFTSAREAMEKLGKKTPDLVITDVKMDEMTGDEVLRHVKSHSPDTGVIMITAFGNVAHSVNAMQKGVFDYITKPFTGTELLRRVQQFFDHSHRSAAEQASSRAGSNAGTADSSSQDSSESKKTATGSGARKERRMVGENEKIVHLKNILKQIAPTHAPVLIEGESGTGKEVYANLIQQYSTRSKAPFVKINCANLPSELVESTLFGHVKGSFTGAINDYEGAFTKADGGTLLLDEITETDISVQAKLLRVLQEKEFQKVGSQKPEKVDVRIIATTNRNPSEAIKSGEFRQDLYFRLNVFPIRIPPLRERKDDIPLLAAYFCDKYSEEYDLPRKEISDKLKKHLISRQWTGNIRELENYIIRGVIMAQDSDVLKLEHCENGLFNNVNEELTTSINKDIQVMPIEEMELILIKKALDQTNGNQKEAARLLNVTDRTIRNKLKKINFPEE</sequence>
<keyword evidence="3" id="KW-0067">ATP-binding</keyword>
<dbReference type="Proteomes" id="UP000245533">
    <property type="component" value="Unassembled WGS sequence"/>
</dbReference>
<dbReference type="GO" id="GO:0043565">
    <property type="term" value="F:sequence-specific DNA binding"/>
    <property type="evidence" value="ECO:0007669"/>
    <property type="project" value="InterPro"/>
</dbReference>
<feature type="modified residue" description="4-aspartylphosphate" evidence="8">
    <location>
        <position position="54"/>
    </location>
</feature>
<dbReference type="Gene3D" id="3.40.50.2300">
    <property type="match status" value="1"/>
</dbReference>
<accession>A0A316TQC4</accession>
<dbReference type="SUPFAM" id="SSF46689">
    <property type="entry name" value="Homeodomain-like"/>
    <property type="match status" value="1"/>
</dbReference>
<evidence type="ECO:0000256" key="1">
    <source>
        <dbReference type="ARBA" id="ARBA00022553"/>
    </source>
</evidence>
<evidence type="ECO:0000256" key="5">
    <source>
        <dbReference type="ARBA" id="ARBA00023015"/>
    </source>
</evidence>
<dbReference type="GO" id="GO:0000160">
    <property type="term" value="P:phosphorelay signal transduction system"/>
    <property type="evidence" value="ECO:0007669"/>
    <property type="project" value="UniProtKB-KW"/>
</dbReference>
<feature type="domain" description="Response regulatory" evidence="11">
    <location>
        <begin position="5"/>
        <end position="119"/>
    </location>
</feature>
<dbReference type="InterPro" id="IPR025943">
    <property type="entry name" value="Sigma_54_int_dom_ATP-bd_2"/>
</dbReference>
<evidence type="ECO:0000256" key="3">
    <source>
        <dbReference type="ARBA" id="ARBA00022840"/>
    </source>
</evidence>
<dbReference type="CDD" id="cd00009">
    <property type="entry name" value="AAA"/>
    <property type="match status" value="1"/>
</dbReference>
<keyword evidence="13" id="KW-1185">Reference proteome</keyword>
<dbReference type="PRINTS" id="PR01590">
    <property type="entry name" value="HTHFIS"/>
</dbReference>
<evidence type="ECO:0000256" key="6">
    <source>
        <dbReference type="ARBA" id="ARBA00023125"/>
    </source>
</evidence>
<dbReference type="RefSeq" id="WP_109648113.1">
    <property type="nucleotide sequence ID" value="NZ_QGGB01000011.1"/>
</dbReference>
<dbReference type="InterPro" id="IPR002197">
    <property type="entry name" value="HTH_Fis"/>
</dbReference>
<keyword evidence="4" id="KW-0902">Two-component regulatory system</keyword>
<dbReference type="FunFam" id="3.40.50.2300:FF:000018">
    <property type="entry name" value="DNA-binding transcriptional regulator NtrC"/>
    <property type="match status" value="1"/>
</dbReference>
<dbReference type="FunFam" id="3.40.50.300:FF:000006">
    <property type="entry name" value="DNA-binding transcriptional regulator NtrC"/>
    <property type="match status" value="1"/>
</dbReference>
<dbReference type="GO" id="GO:0006355">
    <property type="term" value="P:regulation of DNA-templated transcription"/>
    <property type="evidence" value="ECO:0007669"/>
    <property type="project" value="InterPro"/>
</dbReference>
<evidence type="ECO:0000256" key="9">
    <source>
        <dbReference type="SAM" id="MobiDB-lite"/>
    </source>
</evidence>
<feature type="compositionally biased region" description="Polar residues" evidence="9">
    <location>
        <begin position="128"/>
        <end position="141"/>
    </location>
</feature>
<dbReference type="InterPro" id="IPR025662">
    <property type="entry name" value="Sigma_54_int_dom_ATP-bd_1"/>
</dbReference>
<evidence type="ECO:0000256" key="2">
    <source>
        <dbReference type="ARBA" id="ARBA00022741"/>
    </source>
</evidence>
<keyword evidence="1 8" id="KW-0597">Phosphoprotein</keyword>
<dbReference type="InterPro" id="IPR001789">
    <property type="entry name" value="Sig_transdc_resp-reg_receiver"/>
</dbReference>
<dbReference type="PROSITE" id="PS00676">
    <property type="entry name" value="SIGMA54_INTERACT_2"/>
    <property type="match status" value="1"/>
</dbReference>
<dbReference type="PROSITE" id="PS50110">
    <property type="entry name" value="RESPONSE_REGULATORY"/>
    <property type="match status" value="1"/>
</dbReference>
<dbReference type="Pfam" id="PF25601">
    <property type="entry name" value="AAA_lid_14"/>
    <property type="match status" value="1"/>
</dbReference>
<dbReference type="PROSITE" id="PS50045">
    <property type="entry name" value="SIGMA54_INTERACT_4"/>
    <property type="match status" value="1"/>
</dbReference>
<dbReference type="SMART" id="SM00448">
    <property type="entry name" value="REC"/>
    <property type="match status" value="1"/>
</dbReference>
<organism evidence="12 13">
    <name type="scientific">Rhodohalobacter mucosus</name>
    <dbReference type="NCBI Taxonomy" id="2079485"/>
    <lineage>
        <taxon>Bacteria</taxon>
        <taxon>Pseudomonadati</taxon>
        <taxon>Balneolota</taxon>
        <taxon>Balneolia</taxon>
        <taxon>Balneolales</taxon>
        <taxon>Balneolaceae</taxon>
        <taxon>Rhodohalobacter</taxon>
    </lineage>
</organism>
<dbReference type="PANTHER" id="PTHR32071:SF21">
    <property type="entry name" value="TRANSCRIPTIONAL REGULATORY PROTEIN FLGR"/>
    <property type="match status" value="1"/>
</dbReference>
<reference evidence="12 13" key="1">
    <citation type="submission" date="2018-05" db="EMBL/GenBank/DDBJ databases">
        <title>Rhodohalobacter halophilus gen. nov., sp. nov., a moderately halophilic member of the family Balneolaceae.</title>
        <authorList>
            <person name="Liu Z.-W."/>
        </authorList>
    </citation>
    <scope>NUCLEOTIDE SEQUENCE [LARGE SCALE GENOMIC DNA]</scope>
    <source>
        <strain evidence="12 13">8A47</strain>
    </source>
</reference>
<dbReference type="AlphaFoldDB" id="A0A316TQC4"/>
<dbReference type="PANTHER" id="PTHR32071">
    <property type="entry name" value="TRANSCRIPTIONAL REGULATORY PROTEIN"/>
    <property type="match status" value="1"/>
</dbReference>
<comment type="caution">
    <text evidence="12">The sequence shown here is derived from an EMBL/GenBank/DDBJ whole genome shotgun (WGS) entry which is preliminary data.</text>
</comment>
<dbReference type="SMART" id="SM00382">
    <property type="entry name" value="AAA"/>
    <property type="match status" value="1"/>
</dbReference>
<evidence type="ECO:0000256" key="4">
    <source>
        <dbReference type="ARBA" id="ARBA00023012"/>
    </source>
</evidence>
<keyword evidence="7" id="KW-0804">Transcription</keyword>
<dbReference type="InterPro" id="IPR027417">
    <property type="entry name" value="P-loop_NTPase"/>
</dbReference>
<feature type="region of interest" description="Disordered" evidence="9">
    <location>
        <begin position="123"/>
        <end position="168"/>
    </location>
</feature>
<evidence type="ECO:0000256" key="7">
    <source>
        <dbReference type="ARBA" id="ARBA00023163"/>
    </source>
</evidence>
<dbReference type="InterPro" id="IPR009057">
    <property type="entry name" value="Homeodomain-like_sf"/>
</dbReference>
<feature type="domain" description="Sigma-54 factor interaction" evidence="10">
    <location>
        <begin position="166"/>
        <end position="395"/>
    </location>
</feature>
<dbReference type="Pfam" id="PF00158">
    <property type="entry name" value="Sigma54_activat"/>
    <property type="match status" value="1"/>
</dbReference>
<dbReference type="Pfam" id="PF00072">
    <property type="entry name" value="Response_reg"/>
    <property type="match status" value="1"/>
</dbReference>
<dbReference type="Gene3D" id="1.10.8.60">
    <property type="match status" value="1"/>
</dbReference>
<dbReference type="EMBL" id="QGGB01000011">
    <property type="protein sequence ID" value="PWN05205.1"/>
    <property type="molecule type" value="Genomic_DNA"/>
</dbReference>
<keyword evidence="6" id="KW-0238">DNA-binding</keyword>
<evidence type="ECO:0000313" key="12">
    <source>
        <dbReference type="EMBL" id="PWN05205.1"/>
    </source>
</evidence>
<dbReference type="InterPro" id="IPR003593">
    <property type="entry name" value="AAA+_ATPase"/>
</dbReference>
<keyword evidence="5" id="KW-0805">Transcription regulation</keyword>
<dbReference type="PROSITE" id="PS00675">
    <property type="entry name" value="SIGMA54_INTERACT_1"/>
    <property type="match status" value="1"/>
</dbReference>
<gene>
    <name evidence="12" type="ORF">DDZ15_15890</name>
</gene>
<evidence type="ECO:0000256" key="8">
    <source>
        <dbReference type="PROSITE-ProRule" id="PRU00169"/>
    </source>
</evidence>
<dbReference type="CDD" id="cd00156">
    <property type="entry name" value="REC"/>
    <property type="match status" value="1"/>
</dbReference>
<name>A0A316TQC4_9BACT</name>
<dbReference type="InterPro" id="IPR002078">
    <property type="entry name" value="Sigma_54_int"/>
</dbReference>
<evidence type="ECO:0000313" key="13">
    <source>
        <dbReference type="Proteomes" id="UP000245533"/>
    </source>
</evidence>
<dbReference type="Gene3D" id="1.10.10.60">
    <property type="entry name" value="Homeodomain-like"/>
    <property type="match status" value="1"/>
</dbReference>
<dbReference type="InterPro" id="IPR011006">
    <property type="entry name" value="CheY-like_superfamily"/>
</dbReference>
<evidence type="ECO:0000259" key="11">
    <source>
        <dbReference type="PROSITE" id="PS50110"/>
    </source>
</evidence>
<dbReference type="SUPFAM" id="SSF52172">
    <property type="entry name" value="CheY-like"/>
    <property type="match status" value="1"/>
</dbReference>
<dbReference type="Gene3D" id="3.40.50.300">
    <property type="entry name" value="P-loop containing nucleotide triphosphate hydrolases"/>
    <property type="match status" value="1"/>
</dbReference>
<dbReference type="Pfam" id="PF02954">
    <property type="entry name" value="HTH_8"/>
    <property type="match status" value="1"/>
</dbReference>
<dbReference type="SUPFAM" id="SSF52540">
    <property type="entry name" value="P-loop containing nucleoside triphosphate hydrolases"/>
    <property type="match status" value="1"/>
</dbReference>
<proteinExistence type="predicted"/>
<dbReference type="GO" id="GO:0005524">
    <property type="term" value="F:ATP binding"/>
    <property type="evidence" value="ECO:0007669"/>
    <property type="project" value="UniProtKB-KW"/>
</dbReference>
<evidence type="ECO:0000259" key="10">
    <source>
        <dbReference type="PROSITE" id="PS50045"/>
    </source>
</evidence>
<keyword evidence="2" id="KW-0547">Nucleotide-binding</keyword>